<feature type="compositionally biased region" description="Basic and acidic residues" evidence="1">
    <location>
        <begin position="203"/>
        <end position="218"/>
    </location>
</feature>
<feature type="region of interest" description="Disordered" evidence="1">
    <location>
        <begin position="198"/>
        <end position="222"/>
    </location>
</feature>
<evidence type="ECO:0000313" key="2">
    <source>
        <dbReference type="EMBL" id="CAL4139118.1"/>
    </source>
</evidence>
<evidence type="ECO:0000313" key="3">
    <source>
        <dbReference type="Proteomes" id="UP001497623"/>
    </source>
</evidence>
<dbReference type="EMBL" id="CAXKWB010031099">
    <property type="protein sequence ID" value="CAL4139118.1"/>
    <property type="molecule type" value="Genomic_DNA"/>
</dbReference>
<name>A0AAV2RTG1_MEGNR</name>
<gene>
    <name evidence="2" type="ORF">MNOR_LOCUS28343</name>
</gene>
<proteinExistence type="predicted"/>
<organism evidence="2 3">
    <name type="scientific">Meganyctiphanes norvegica</name>
    <name type="common">Northern krill</name>
    <name type="synonym">Thysanopoda norvegica</name>
    <dbReference type="NCBI Taxonomy" id="48144"/>
    <lineage>
        <taxon>Eukaryota</taxon>
        <taxon>Metazoa</taxon>
        <taxon>Ecdysozoa</taxon>
        <taxon>Arthropoda</taxon>
        <taxon>Crustacea</taxon>
        <taxon>Multicrustacea</taxon>
        <taxon>Malacostraca</taxon>
        <taxon>Eumalacostraca</taxon>
        <taxon>Eucarida</taxon>
        <taxon>Euphausiacea</taxon>
        <taxon>Euphausiidae</taxon>
        <taxon>Meganyctiphanes</taxon>
    </lineage>
</organism>
<evidence type="ECO:0000256" key="1">
    <source>
        <dbReference type="SAM" id="MobiDB-lite"/>
    </source>
</evidence>
<keyword evidence="3" id="KW-1185">Reference proteome</keyword>
<protein>
    <submittedName>
        <fullName evidence="2">Uncharacterized protein</fullName>
    </submittedName>
</protein>
<dbReference type="Proteomes" id="UP001497623">
    <property type="component" value="Unassembled WGS sequence"/>
</dbReference>
<sequence>MQPPIPTQFLPLHKGRSFICYRDVNRAIEKHREVHGLRLVLKRAVKLENYCLTVDQMRDLNLRLKYGELDYQCAIDNGRPGRPMNDERCPQLIRLRLSPDARSLVVYDTHIHDTSPIFTKSNSPPCPDNNVPVVSLGKSVGVGQSVVVADSSMKAPSRPVTPIRPTTPNQQDLLLDNHEKLTMKIKKSQFSPHEMVVVGSPRDAQEQRELRVTPEKQTTRQPSTVVKKSLNLEKSGSRQQVSINTNPKVVLDRSVVKQVKKLQLYCSHLANRINYALGSFMYHIRQIKLPNTLT</sequence>
<accession>A0AAV2RTG1</accession>
<dbReference type="AlphaFoldDB" id="A0AAV2RTG1"/>
<comment type="caution">
    <text evidence="2">The sequence shown here is derived from an EMBL/GenBank/DDBJ whole genome shotgun (WGS) entry which is preliminary data.</text>
</comment>
<reference evidence="2 3" key="1">
    <citation type="submission" date="2024-05" db="EMBL/GenBank/DDBJ databases">
        <authorList>
            <person name="Wallberg A."/>
        </authorList>
    </citation>
    <scope>NUCLEOTIDE SEQUENCE [LARGE SCALE GENOMIC DNA]</scope>
</reference>